<dbReference type="OrthoDB" id="12155at10239"/>
<dbReference type="GeneID" id="30310011"/>
<protein>
    <submittedName>
        <fullName evidence="1">Uncharacterized protein</fullName>
    </submittedName>
</protein>
<gene>
    <name evidence="1" type="ORF">P090810_058</name>
</gene>
<evidence type="ECO:0000313" key="1">
    <source>
        <dbReference type="EMBL" id="AOV61531.1"/>
    </source>
</evidence>
<accession>A0A1D8KS97</accession>
<reference evidence="1 2" key="1">
    <citation type="journal article" date="2016" name="Virology">
        <title>The genomic content and context of auxiliary metabolic genes in marine cyanomyoviruses.</title>
        <authorList>
            <person name="Crummett L.T."/>
            <person name="Puxty R.J."/>
            <person name="Weihe C."/>
            <person name="Marston M.F."/>
            <person name="Martiny J.B."/>
        </authorList>
    </citation>
    <scope>NUCLEOTIDE SEQUENCE [LARGE SCALE GENOMIC DNA]</scope>
    <source>
        <strain evidence="1">0810PA09</strain>
    </source>
</reference>
<organism evidence="1 2">
    <name type="scientific">Synechococcus phage S-WAM1</name>
    <dbReference type="NCBI Taxonomy" id="1815521"/>
    <lineage>
        <taxon>Viruses</taxon>
        <taxon>Duplodnaviria</taxon>
        <taxon>Heunggongvirae</taxon>
        <taxon>Uroviricota</taxon>
        <taxon>Caudoviricetes</taxon>
        <taxon>Pantevenvirales</taxon>
        <taxon>Kyanoviridae</taxon>
        <taxon>Sokavirus</taxon>
        <taxon>Sokavirus swam1</taxon>
    </lineage>
</organism>
<dbReference type="Gene3D" id="2.60.120.620">
    <property type="entry name" value="q2cbj1_9rhob like domain"/>
    <property type="match status" value="1"/>
</dbReference>
<dbReference type="RefSeq" id="YP_009325047.1">
    <property type="nucleotide sequence ID" value="NC_031944.1"/>
</dbReference>
<dbReference type="Proteomes" id="UP000204364">
    <property type="component" value="Segment"/>
</dbReference>
<dbReference type="InterPro" id="IPR012668">
    <property type="entry name" value="CHP02466"/>
</dbReference>
<dbReference type="Pfam" id="PF13759">
    <property type="entry name" value="2OG-FeII_Oxy_5"/>
    <property type="match status" value="1"/>
</dbReference>
<evidence type="ECO:0000313" key="2">
    <source>
        <dbReference type="Proteomes" id="UP000204364"/>
    </source>
</evidence>
<sequence>MFGSLLQSAEHLLNNTNGRWNCELQTTYFDEKDVVHPEELGNALAPYLYQYFPNWADIEILNSWLNLYNSGCHQEPHHHIQFPEFINFSGVIFIQYNPETDAKFYFENMNLDHTISGYTQLFQQSPIMDLAVKEGDIIVFPSFVRHGVHMQKNDTNRLTLSFNMCVRPMSTPSNAPQFP</sequence>
<proteinExistence type="predicted"/>
<dbReference type="KEGG" id="vg:30310011"/>
<dbReference type="EMBL" id="KU686210">
    <property type="protein sequence ID" value="AOV61531.1"/>
    <property type="molecule type" value="Genomic_DNA"/>
</dbReference>
<name>A0A1D8KS97_9CAUD</name>
<keyword evidence="2" id="KW-1185">Reference proteome</keyword>